<dbReference type="GO" id="GO:0003700">
    <property type="term" value="F:DNA-binding transcription factor activity"/>
    <property type="evidence" value="ECO:0007669"/>
    <property type="project" value="TreeGrafter"/>
</dbReference>
<evidence type="ECO:0000259" key="3">
    <source>
        <dbReference type="PROSITE" id="PS50977"/>
    </source>
</evidence>
<dbReference type="PANTHER" id="PTHR30055:SF226">
    <property type="entry name" value="HTH-TYPE TRANSCRIPTIONAL REGULATOR PKSA"/>
    <property type="match status" value="1"/>
</dbReference>
<dbReference type="OrthoDB" id="67344at2157"/>
<feature type="DNA-binding region" description="H-T-H motif" evidence="2">
    <location>
        <begin position="26"/>
        <end position="45"/>
    </location>
</feature>
<dbReference type="InterPro" id="IPR009057">
    <property type="entry name" value="Homeodomain-like_sf"/>
</dbReference>
<organism evidence="4 5">
    <name type="scientific">Methanobacterium formicicum (strain DSM 3637 / PP1)</name>
    <dbReference type="NCBI Taxonomy" id="1204725"/>
    <lineage>
        <taxon>Archaea</taxon>
        <taxon>Methanobacteriati</taxon>
        <taxon>Methanobacteriota</taxon>
        <taxon>Methanomada group</taxon>
        <taxon>Methanobacteria</taxon>
        <taxon>Methanobacteriales</taxon>
        <taxon>Methanobacteriaceae</taxon>
        <taxon>Methanobacterium</taxon>
    </lineage>
</organism>
<dbReference type="GO" id="GO:0000976">
    <property type="term" value="F:transcription cis-regulatory region binding"/>
    <property type="evidence" value="ECO:0007669"/>
    <property type="project" value="TreeGrafter"/>
</dbReference>
<evidence type="ECO:0000313" key="4">
    <source>
        <dbReference type="EMBL" id="EKF87027.1"/>
    </source>
</evidence>
<dbReference type="Gene3D" id="1.10.357.10">
    <property type="entry name" value="Tetracycline Repressor, domain 2"/>
    <property type="match status" value="1"/>
</dbReference>
<keyword evidence="5" id="KW-1185">Reference proteome</keyword>
<reference evidence="4 5" key="1">
    <citation type="journal article" date="2012" name="J. Bacteriol.">
        <title>Draft genome sequence of Methanobacterium formicicum DSM 3637, an archaebacterium isolated from the methane producer amoeba Pelomyxa palustris.</title>
        <authorList>
            <person name="Gutierrez G."/>
        </authorList>
    </citation>
    <scope>NUCLEOTIDE SEQUENCE [LARGE SCALE GENOMIC DNA]</scope>
    <source>
        <strain evidence="5">DSM 3637 / PP1</strain>
    </source>
</reference>
<evidence type="ECO:0000256" key="2">
    <source>
        <dbReference type="PROSITE-ProRule" id="PRU00335"/>
    </source>
</evidence>
<comment type="caution">
    <text evidence="4">The sequence shown here is derived from an EMBL/GenBank/DDBJ whole genome shotgun (WGS) entry which is preliminary data.</text>
</comment>
<dbReference type="Proteomes" id="UP000007360">
    <property type="component" value="Unassembled WGS sequence"/>
</dbReference>
<keyword evidence="1 2" id="KW-0238">DNA-binding</keyword>
<dbReference type="Pfam" id="PF00440">
    <property type="entry name" value="TetR_N"/>
    <property type="match status" value="1"/>
</dbReference>
<dbReference type="InterPro" id="IPR050109">
    <property type="entry name" value="HTH-type_TetR-like_transc_reg"/>
</dbReference>
<dbReference type="SUPFAM" id="SSF46689">
    <property type="entry name" value="Homeodomain-like"/>
    <property type="match status" value="1"/>
</dbReference>
<proteinExistence type="predicted"/>
<dbReference type="PROSITE" id="PS50977">
    <property type="entry name" value="HTH_TETR_2"/>
    <property type="match status" value="1"/>
</dbReference>
<sequence>MVSKTEQKFLDVALEIFAEKGYKGATTRLIAQKAGFSELTLFRKFKTKENLFNKVLTQNVAKVKEDLAKSLADNVSDSPNVFFKNLNN</sequence>
<protein>
    <submittedName>
        <fullName evidence="4">Regulatory protein TetR</fullName>
    </submittedName>
</protein>
<dbReference type="EMBL" id="AMPO01000001">
    <property type="protein sequence ID" value="EKF87027.1"/>
    <property type="molecule type" value="Genomic_DNA"/>
</dbReference>
<dbReference type="PRINTS" id="PR00455">
    <property type="entry name" value="HTHTETR"/>
</dbReference>
<accession>K2R736</accession>
<evidence type="ECO:0000313" key="5">
    <source>
        <dbReference type="Proteomes" id="UP000007360"/>
    </source>
</evidence>
<evidence type="ECO:0000256" key="1">
    <source>
        <dbReference type="ARBA" id="ARBA00023125"/>
    </source>
</evidence>
<dbReference type="InterPro" id="IPR001647">
    <property type="entry name" value="HTH_TetR"/>
</dbReference>
<dbReference type="RefSeq" id="WP_004029602.1">
    <property type="nucleotide sequence ID" value="NZ_AMPO01000001.1"/>
</dbReference>
<name>K2R736_METFP</name>
<dbReference type="AlphaFoldDB" id="K2R736"/>
<gene>
    <name evidence="4" type="ORF">A994_02035</name>
</gene>
<dbReference type="PANTHER" id="PTHR30055">
    <property type="entry name" value="HTH-TYPE TRANSCRIPTIONAL REGULATOR RUTR"/>
    <property type="match status" value="1"/>
</dbReference>
<feature type="domain" description="HTH tetR-type" evidence="3">
    <location>
        <begin position="3"/>
        <end position="63"/>
    </location>
</feature>
<dbReference type="PATRIC" id="fig|1204725.3.peg.410"/>